<sequence>MPKGIGQLTCLQTLTVFKVGHNDDDGCSLAKLEGLNLLRGELNIYDLDNVKNVRYAEKANLKAKKGIYSLGLEWDRDEGDEEDGTNCEKFNDDDVLEALQPNSDLKKLWIRRFCGIRFLRWIHSRSTLGGLVEIYFYKCRRCEYLPSFGQLPSLKNLYINDMRNVNRIGGAWDEGIDNLKVEFVEEVSRNREMTAILFPSLEIIYLEKMPNLEEWLEPMGTSFPVLETLVVEDCPKLRITPSSFPSLKALQFKPITSDIAVQSLTKNLTSLAHLYVEGCIDLKSLPEELLLNNKFLDELILMGCPELEGFLPNENHTQGRSNKELNLSSSFPSNFIPNEGLSALQVLDILECPKFHVMPNTLPSLKVLQISNSNKHFMGWVSSKLTSLTELWIKEIPYMISLPSELLKNNKLLQKLSICDCPQLQEVDEKSGLRSLNRLANLVVRGCHSLKSLNVQGLDSLTILEITSCKGLNDFPEGMSLLPHLDTLRIGQLWEGKQHEFLFPTTKRVHFPSLRHLEICGSPNMKSLSRQLQLLTKLNILVIDNFDGLIDLPEWFKNFVSLKELSIWSCANLVHLPSFEAIQCLTSLTYLEIENCPLLKQRCDKETGGEEWSKISHIQIVKINGVVISR</sequence>
<proteinExistence type="predicted"/>
<accession>A0AAP0JPH1</accession>
<dbReference type="Gene3D" id="3.80.10.10">
    <property type="entry name" value="Ribonuclease Inhibitor"/>
    <property type="match status" value="3"/>
</dbReference>
<keyword evidence="3" id="KW-1185">Reference proteome</keyword>
<dbReference type="AlphaFoldDB" id="A0AAP0JPH1"/>
<evidence type="ECO:0000313" key="3">
    <source>
        <dbReference type="Proteomes" id="UP001417504"/>
    </source>
</evidence>
<gene>
    <name evidence="2" type="ORF">Sjap_007999</name>
</gene>
<dbReference type="Proteomes" id="UP001417504">
    <property type="component" value="Unassembled WGS sequence"/>
</dbReference>
<feature type="domain" description="R13L1/DRL21-like LRR repeat region" evidence="1">
    <location>
        <begin position="527"/>
        <end position="596"/>
    </location>
</feature>
<dbReference type="PANTHER" id="PTHR47186">
    <property type="entry name" value="LEUCINE-RICH REPEAT-CONTAINING PROTEIN 57"/>
    <property type="match status" value="1"/>
</dbReference>
<dbReference type="InterPro" id="IPR056789">
    <property type="entry name" value="LRR_R13L1-DRL21"/>
</dbReference>
<name>A0AAP0JPH1_9MAGN</name>
<feature type="domain" description="R13L1/DRL21-like LRR repeat region" evidence="1">
    <location>
        <begin position="29"/>
        <end position="162"/>
    </location>
</feature>
<evidence type="ECO:0000313" key="2">
    <source>
        <dbReference type="EMBL" id="KAK9137405.1"/>
    </source>
</evidence>
<dbReference type="Pfam" id="PF25019">
    <property type="entry name" value="LRR_R13L1-DRL21"/>
    <property type="match status" value="2"/>
</dbReference>
<reference evidence="2 3" key="1">
    <citation type="submission" date="2024-01" db="EMBL/GenBank/DDBJ databases">
        <title>Genome assemblies of Stephania.</title>
        <authorList>
            <person name="Yang L."/>
        </authorList>
    </citation>
    <scope>NUCLEOTIDE SEQUENCE [LARGE SCALE GENOMIC DNA]</scope>
    <source>
        <strain evidence="2">QJT</strain>
        <tissue evidence="2">Leaf</tissue>
    </source>
</reference>
<comment type="caution">
    <text evidence="2">The sequence shown here is derived from an EMBL/GenBank/DDBJ whole genome shotgun (WGS) entry which is preliminary data.</text>
</comment>
<protein>
    <recommendedName>
        <fullName evidence="1">R13L1/DRL21-like LRR repeat region domain-containing protein</fullName>
    </recommendedName>
</protein>
<evidence type="ECO:0000259" key="1">
    <source>
        <dbReference type="Pfam" id="PF25019"/>
    </source>
</evidence>
<organism evidence="2 3">
    <name type="scientific">Stephania japonica</name>
    <dbReference type="NCBI Taxonomy" id="461633"/>
    <lineage>
        <taxon>Eukaryota</taxon>
        <taxon>Viridiplantae</taxon>
        <taxon>Streptophyta</taxon>
        <taxon>Embryophyta</taxon>
        <taxon>Tracheophyta</taxon>
        <taxon>Spermatophyta</taxon>
        <taxon>Magnoliopsida</taxon>
        <taxon>Ranunculales</taxon>
        <taxon>Menispermaceae</taxon>
        <taxon>Menispermoideae</taxon>
        <taxon>Cissampelideae</taxon>
        <taxon>Stephania</taxon>
    </lineage>
</organism>
<dbReference type="SUPFAM" id="SSF52058">
    <property type="entry name" value="L domain-like"/>
    <property type="match status" value="2"/>
</dbReference>
<dbReference type="EMBL" id="JBBNAE010000003">
    <property type="protein sequence ID" value="KAK9137405.1"/>
    <property type="molecule type" value="Genomic_DNA"/>
</dbReference>
<dbReference type="PANTHER" id="PTHR47186:SF3">
    <property type="entry name" value="OS09G0267800 PROTEIN"/>
    <property type="match status" value="1"/>
</dbReference>
<dbReference type="InterPro" id="IPR032675">
    <property type="entry name" value="LRR_dom_sf"/>
</dbReference>